<gene>
    <name evidence="1" type="ORF">CLUMA_CG019009</name>
</gene>
<dbReference type="AlphaFoldDB" id="A0A1J1J1A6"/>
<evidence type="ECO:0000313" key="2">
    <source>
        <dbReference type="Proteomes" id="UP000183832"/>
    </source>
</evidence>
<accession>A0A1J1J1A6</accession>
<name>A0A1J1J1A6_9DIPT</name>
<reference evidence="1 2" key="1">
    <citation type="submission" date="2015-04" db="EMBL/GenBank/DDBJ databases">
        <authorList>
            <person name="Syromyatnikov M.Y."/>
            <person name="Popov V.N."/>
        </authorList>
    </citation>
    <scope>NUCLEOTIDE SEQUENCE [LARGE SCALE GENOMIC DNA]</scope>
</reference>
<keyword evidence="2" id="KW-1185">Reference proteome</keyword>
<evidence type="ECO:0000313" key="1">
    <source>
        <dbReference type="EMBL" id="CRL06183.1"/>
    </source>
</evidence>
<proteinExistence type="predicted"/>
<dbReference type="Proteomes" id="UP000183832">
    <property type="component" value="Unassembled WGS sequence"/>
</dbReference>
<organism evidence="1 2">
    <name type="scientific">Clunio marinus</name>
    <dbReference type="NCBI Taxonomy" id="568069"/>
    <lineage>
        <taxon>Eukaryota</taxon>
        <taxon>Metazoa</taxon>
        <taxon>Ecdysozoa</taxon>
        <taxon>Arthropoda</taxon>
        <taxon>Hexapoda</taxon>
        <taxon>Insecta</taxon>
        <taxon>Pterygota</taxon>
        <taxon>Neoptera</taxon>
        <taxon>Endopterygota</taxon>
        <taxon>Diptera</taxon>
        <taxon>Nematocera</taxon>
        <taxon>Chironomoidea</taxon>
        <taxon>Chironomidae</taxon>
        <taxon>Clunio</taxon>
    </lineage>
</organism>
<protein>
    <submittedName>
        <fullName evidence="1">CLUMA_CG019009, isoform A</fullName>
    </submittedName>
</protein>
<dbReference type="EMBL" id="CVRI01000066">
    <property type="protein sequence ID" value="CRL06183.1"/>
    <property type="molecule type" value="Genomic_DNA"/>
</dbReference>
<sequence>MSFLKTLKMTKIFCIIGRICRR</sequence>